<dbReference type="EMBL" id="JAVFWL010000006">
    <property type="protein sequence ID" value="KAK6762815.1"/>
    <property type="molecule type" value="Genomic_DNA"/>
</dbReference>
<sequence>MPRFKEGRSFVMYPNEELFSEVDMVYLRMTRKKRQHLALSSEVVTENRFRLFGHVLRRPSNRLVQVILKMLPNGIWKRPPGREKKVRTEVVKEDLSILGVDKQLGRLR</sequence>
<gene>
    <name evidence="1" type="primary">Necator_chrX.g23664</name>
    <name evidence="1" type="ORF">RB195_023500</name>
</gene>
<comment type="caution">
    <text evidence="1">The sequence shown here is derived from an EMBL/GenBank/DDBJ whole genome shotgun (WGS) entry which is preliminary data.</text>
</comment>
<reference evidence="1 2" key="1">
    <citation type="submission" date="2023-08" db="EMBL/GenBank/DDBJ databases">
        <title>A Necator americanus chromosomal reference genome.</title>
        <authorList>
            <person name="Ilik V."/>
            <person name="Petrzelkova K.J."/>
            <person name="Pardy F."/>
            <person name="Fuh T."/>
            <person name="Niatou-Singa F.S."/>
            <person name="Gouil Q."/>
            <person name="Baker L."/>
            <person name="Ritchie M.E."/>
            <person name="Jex A.R."/>
            <person name="Gazzola D."/>
            <person name="Li H."/>
            <person name="Toshio Fujiwara R."/>
            <person name="Zhan B."/>
            <person name="Aroian R.V."/>
            <person name="Pafco B."/>
            <person name="Schwarz E.M."/>
        </authorList>
    </citation>
    <scope>NUCLEOTIDE SEQUENCE [LARGE SCALE GENOMIC DNA]</scope>
    <source>
        <strain evidence="1 2">Aroian</strain>
        <tissue evidence="1">Whole animal</tissue>
    </source>
</reference>
<accession>A0ABR1EJF7</accession>
<evidence type="ECO:0000313" key="1">
    <source>
        <dbReference type="EMBL" id="KAK6762815.1"/>
    </source>
</evidence>
<organism evidence="1 2">
    <name type="scientific">Necator americanus</name>
    <name type="common">Human hookworm</name>
    <dbReference type="NCBI Taxonomy" id="51031"/>
    <lineage>
        <taxon>Eukaryota</taxon>
        <taxon>Metazoa</taxon>
        <taxon>Ecdysozoa</taxon>
        <taxon>Nematoda</taxon>
        <taxon>Chromadorea</taxon>
        <taxon>Rhabditida</taxon>
        <taxon>Rhabditina</taxon>
        <taxon>Rhabditomorpha</taxon>
        <taxon>Strongyloidea</taxon>
        <taxon>Ancylostomatidae</taxon>
        <taxon>Bunostominae</taxon>
        <taxon>Necator</taxon>
    </lineage>
</organism>
<evidence type="ECO:0000313" key="2">
    <source>
        <dbReference type="Proteomes" id="UP001303046"/>
    </source>
</evidence>
<keyword evidence="2" id="KW-1185">Reference proteome</keyword>
<dbReference type="Proteomes" id="UP001303046">
    <property type="component" value="Unassembled WGS sequence"/>
</dbReference>
<name>A0ABR1EJF7_NECAM</name>
<proteinExistence type="predicted"/>
<protein>
    <submittedName>
        <fullName evidence="1">Uncharacterized protein</fullName>
    </submittedName>
</protein>